<gene>
    <name evidence="4" type="ORF">PDE001_LOCUS4340</name>
    <name evidence="3" type="ORF">PDE001_LOCUS979</name>
</gene>
<dbReference type="Pfam" id="PF00188">
    <property type="entry name" value="CAP"/>
    <property type="match status" value="1"/>
</dbReference>
<proteinExistence type="predicted"/>
<evidence type="ECO:0000313" key="3">
    <source>
        <dbReference type="EMBL" id="CAI5713519.1"/>
    </source>
</evidence>
<organism evidence="3 5">
    <name type="scientific">Peronospora destructor</name>
    <dbReference type="NCBI Taxonomy" id="86335"/>
    <lineage>
        <taxon>Eukaryota</taxon>
        <taxon>Sar</taxon>
        <taxon>Stramenopiles</taxon>
        <taxon>Oomycota</taxon>
        <taxon>Peronosporomycetes</taxon>
        <taxon>Peronosporales</taxon>
        <taxon>Peronosporaceae</taxon>
        <taxon>Peronospora</taxon>
    </lineage>
</organism>
<protein>
    <recommendedName>
        <fullName evidence="2">SCP domain-containing protein</fullName>
    </recommendedName>
</protein>
<evidence type="ECO:0000259" key="2">
    <source>
        <dbReference type="Pfam" id="PF00188"/>
    </source>
</evidence>
<evidence type="ECO:0000313" key="4">
    <source>
        <dbReference type="EMBL" id="CAI5729799.1"/>
    </source>
</evidence>
<dbReference type="PANTHER" id="PTHR31157">
    <property type="entry name" value="SCP DOMAIN-CONTAINING PROTEIN"/>
    <property type="match status" value="1"/>
</dbReference>
<dbReference type="InterPro" id="IPR014044">
    <property type="entry name" value="CAP_dom"/>
</dbReference>
<dbReference type="CDD" id="cd05379">
    <property type="entry name" value="CAP_bacterial"/>
    <property type="match status" value="1"/>
</dbReference>
<feature type="signal peptide" evidence="1">
    <location>
        <begin position="1"/>
        <end position="19"/>
    </location>
</feature>
<dbReference type="AlphaFoldDB" id="A0AAV0T346"/>
<feature type="chain" id="PRO_5044713874" description="SCP domain-containing protein" evidence="1">
    <location>
        <begin position="20"/>
        <end position="174"/>
    </location>
</feature>
<feature type="domain" description="SCP" evidence="2">
    <location>
        <begin position="46"/>
        <end position="164"/>
    </location>
</feature>
<dbReference type="Proteomes" id="UP001162029">
    <property type="component" value="Unassembled WGS sequence"/>
</dbReference>
<accession>A0AAV0T346</accession>
<dbReference type="SUPFAM" id="SSF55797">
    <property type="entry name" value="PR-1-like"/>
    <property type="match status" value="1"/>
</dbReference>
<comment type="caution">
    <text evidence="3">The sequence shown here is derived from an EMBL/GenBank/DDBJ whole genome shotgun (WGS) entry which is preliminary data.</text>
</comment>
<keyword evidence="5" id="KW-1185">Reference proteome</keyword>
<keyword evidence="1" id="KW-0732">Signal</keyword>
<reference evidence="3" key="1">
    <citation type="submission" date="2022-12" db="EMBL/GenBank/DDBJ databases">
        <authorList>
            <person name="Webb A."/>
        </authorList>
    </citation>
    <scope>NUCLEOTIDE SEQUENCE</scope>
    <source>
        <strain evidence="3">Pd1</strain>
    </source>
</reference>
<evidence type="ECO:0000256" key="1">
    <source>
        <dbReference type="SAM" id="SignalP"/>
    </source>
</evidence>
<dbReference type="EMBL" id="CANTFM010000159">
    <property type="protein sequence ID" value="CAI5713519.1"/>
    <property type="molecule type" value="Genomic_DNA"/>
</dbReference>
<evidence type="ECO:0000313" key="5">
    <source>
        <dbReference type="Proteomes" id="UP001162029"/>
    </source>
</evidence>
<dbReference type="EMBL" id="CANTFM010000783">
    <property type="protein sequence ID" value="CAI5729799.1"/>
    <property type="molecule type" value="Genomic_DNA"/>
</dbReference>
<dbReference type="InterPro" id="IPR035940">
    <property type="entry name" value="CAP_sf"/>
</dbReference>
<name>A0AAV0T346_9STRA</name>
<sequence>MSPPFLLVLAVTVFGFSTAAKTDRTPIANRHLEPSSSPYDWHVEMLDLVNQQRAANGVRPLCMNKKLQTAAQVHSTDMANNNCMSHKGRDGSQPQDRVNTAGYVATTTGENVASGQQSVRAVMDSWMKSPKHRENILGPNFTMFGCGYDTTTKPQFSSFWTQVFAASETEQCSK</sequence>
<dbReference type="Gene3D" id="3.40.33.10">
    <property type="entry name" value="CAP"/>
    <property type="match status" value="1"/>
</dbReference>
<dbReference type="PANTHER" id="PTHR31157:SF1">
    <property type="entry name" value="SCP DOMAIN-CONTAINING PROTEIN"/>
    <property type="match status" value="1"/>
</dbReference>